<sequence>MRHLLTALLTLMALSSQAAPLEVTLKDGERVRIGEHGPLLQAMVLEDSRCPVDVQCIQAGQVLLMLAVSPAEGTPPTMVAVSWPDHSQPKWRARYTHPDYRFELLSLEPRACTSCKLMPGHTIRLRITPRKKP</sequence>
<feature type="signal peptide" evidence="1">
    <location>
        <begin position="1"/>
        <end position="18"/>
    </location>
</feature>
<comment type="caution">
    <text evidence="2">The sequence shown here is derived from an EMBL/GenBank/DDBJ whole genome shotgun (WGS) entry which is preliminary data.</text>
</comment>
<proteinExistence type="predicted"/>
<accession>A0A847RVS6</accession>
<protein>
    <submittedName>
        <fullName evidence="2">Uncharacterized protein</fullName>
    </submittedName>
</protein>
<evidence type="ECO:0000256" key="1">
    <source>
        <dbReference type="SAM" id="SignalP"/>
    </source>
</evidence>
<name>A0A847RVS6_9NEIS</name>
<feature type="chain" id="PRO_5032691104" evidence="1">
    <location>
        <begin position="19"/>
        <end position="133"/>
    </location>
</feature>
<dbReference type="Proteomes" id="UP000587991">
    <property type="component" value="Unassembled WGS sequence"/>
</dbReference>
<reference evidence="2 3" key="1">
    <citation type="submission" date="2020-04" db="EMBL/GenBank/DDBJ databases">
        <title>Draft genome of Leeia sp. IMCC25680.</title>
        <authorList>
            <person name="Song J."/>
            <person name="Cho J.-C."/>
        </authorList>
    </citation>
    <scope>NUCLEOTIDE SEQUENCE [LARGE SCALE GENOMIC DNA]</scope>
    <source>
        <strain evidence="2 3">IMCC25680</strain>
    </source>
</reference>
<keyword evidence="3" id="KW-1185">Reference proteome</keyword>
<dbReference type="AlphaFoldDB" id="A0A847RVS6"/>
<dbReference type="RefSeq" id="WP_168875572.1">
    <property type="nucleotide sequence ID" value="NZ_JABAIM010000001.1"/>
</dbReference>
<dbReference type="EMBL" id="JABAIM010000001">
    <property type="protein sequence ID" value="NLR73921.1"/>
    <property type="molecule type" value="Genomic_DNA"/>
</dbReference>
<organism evidence="2 3">
    <name type="scientific">Leeia aquatica</name>
    <dbReference type="NCBI Taxonomy" id="2725557"/>
    <lineage>
        <taxon>Bacteria</taxon>
        <taxon>Pseudomonadati</taxon>
        <taxon>Pseudomonadota</taxon>
        <taxon>Betaproteobacteria</taxon>
        <taxon>Neisseriales</taxon>
        <taxon>Leeiaceae</taxon>
        <taxon>Leeia</taxon>
    </lineage>
</organism>
<evidence type="ECO:0000313" key="3">
    <source>
        <dbReference type="Proteomes" id="UP000587991"/>
    </source>
</evidence>
<evidence type="ECO:0000313" key="2">
    <source>
        <dbReference type="EMBL" id="NLR73921.1"/>
    </source>
</evidence>
<keyword evidence="1" id="KW-0732">Signal</keyword>
<gene>
    <name evidence="2" type="ORF">HF682_01945</name>
</gene>